<dbReference type="OrthoDB" id="181459at2"/>
<dbReference type="KEGG" id="dsa:Desal_3013"/>
<dbReference type="SUPFAM" id="SSF55729">
    <property type="entry name" value="Acyl-CoA N-acyltransferases (Nat)"/>
    <property type="match status" value="1"/>
</dbReference>
<dbReference type="Pfam" id="PF09924">
    <property type="entry name" value="LPG_synthase_C"/>
    <property type="match status" value="1"/>
</dbReference>
<dbReference type="PANTHER" id="PTHR34697:SF2">
    <property type="entry name" value="PHOSPHATIDYLGLYCEROL LYSYLTRANSFERASE"/>
    <property type="match status" value="1"/>
</dbReference>
<reference evidence="7 8" key="1">
    <citation type="submission" date="2009-06" db="EMBL/GenBank/DDBJ databases">
        <title>Complete sequence of Desulfovibrio salexigens DSM 2638.</title>
        <authorList>
            <consortium name="US DOE Joint Genome Institute"/>
            <person name="Lucas S."/>
            <person name="Copeland A."/>
            <person name="Lapidus A."/>
            <person name="Glavina del Rio T."/>
            <person name="Tice H."/>
            <person name="Bruce D."/>
            <person name="Goodwin L."/>
            <person name="Pitluck S."/>
            <person name="Munk A.C."/>
            <person name="Brettin T."/>
            <person name="Detter J.C."/>
            <person name="Han C."/>
            <person name="Tapia R."/>
            <person name="Larimer F."/>
            <person name="Land M."/>
            <person name="Hauser L."/>
            <person name="Kyrpides N."/>
            <person name="Anderson I."/>
            <person name="Wall J.D."/>
            <person name="Arkin A.P."/>
            <person name="Dehal P."/>
            <person name="Chivian D."/>
            <person name="Giles B."/>
            <person name="Hazen T.C."/>
        </authorList>
    </citation>
    <scope>NUCLEOTIDE SEQUENCE [LARGE SCALE GENOMIC DNA]</scope>
    <source>
        <strain evidence="8">ATCC 14822 / DSM 2638 / NCIMB 8403 / VKM B-1763</strain>
    </source>
</reference>
<proteinExistence type="predicted"/>
<evidence type="ECO:0000256" key="4">
    <source>
        <dbReference type="ARBA" id="ARBA00022989"/>
    </source>
</evidence>
<dbReference type="InterPro" id="IPR016181">
    <property type="entry name" value="Acyl_CoA_acyltransferase"/>
</dbReference>
<keyword evidence="3" id="KW-0812">Transmembrane</keyword>
<keyword evidence="8" id="KW-1185">Reference proteome</keyword>
<dbReference type="InterPro" id="IPR024320">
    <property type="entry name" value="LPG_synthase_C"/>
</dbReference>
<evidence type="ECO:0000256" key="3">
    <source>
        <dbReference type="ARBA" id="ARBA00022692"/>
    </source>
</evidence>
<gene>
    <name evidence="7" type="ordered locus">Desal_3013</name>
</gene>
<dbReference type="PANTHER" id="PTHR34697">
    <property type="entry name" value="PHOSPHATIDYLGLYCEROL LYSYLTRANSFERASE"/>
    <property type="match status" value="1"/>
</dbReference>
<accession>C6C0W8</accession>
<keyword evidence="4" id="KW-1133">Transmembrane helix</keyword>
<sequence length="339" mass="38505">MNLYKSTQFHFLHSNDPECVSKLLPYLRMYGNRCMSYSTTQPGLKHALIKSIGYISWLEVKKFLHGKSAVVLSDPVTGPDHQLLLIKKLEEHLGQITLVQISKTLAETLFNEGYSVYQIGVETELDIQSFSLSGKRKSSLRQWNNKGRKSGLTVEEKRLSEVNRQEINRLCQDWLNNKGRKEFSFLTRPLPESNEEGVRFFWARINGKLLALAGFDPIYSEGEIIGYYHNFDRLCSEAVNGTSAFTLLQAMEKFRSEGKKFISLGLSPLSGMEQGYTLSGPLQKLAGLFYEFGEKVYPFKGNDRHKSKFCGRRQKVYVASNAGWFNTMMAATTACGLEL</sequence>
<evidence type="ECO:0000259" key="6">
    <source>
        <dbReference type="Pfam" id="PF09924"/>
    </source>
</evidence>
<name>C6C0W8_MARSD</name>
<dbReference type="EMBL" id="CP001649">
    <property type="protein sequence ID" value="ACS81065.1"/>
    <property type="molecule type" value="Genomic_DNA"/>
</dbReference>
<dbReference type="GO" id="GO:0055091">
    <property type="term" value="P:phospholipid homeostasis"/>
    <property type="evidence" value="ECO:0007669"/>
    <property type="project" value="TreeGrafter"/>
</dbReference>
<evidence type="ECO:0000313" key="8">
    <source>
        <dbReference type="Proteomes" id="UP000002601"/>
    </source>
</evidence>
<evidence type="ECO:0000313" key="7">
    <source>
        <dbReference type="EMBL" id="ACS81065.1"/>
    </source>
</evidence>
<dbReference type="InterPro" id="IPR051211">
    <property type="entry name" value="PG_lysyltransferase"/>
</dbReference>
<dbReference type="STRING" id="526222.Desal_3013"/>
<dbReference type="eggNOG" id="COG2898">
    <property type="taxonomic scope" value="Bacteria"/>
</dbReference>
<evidence type="ECO:0000256" key="5">
    <source>
        <dbReference type="ARBA" id="ARBA00023136"/>
    </source>
</evidence>
<protein>
    <recommendedName>
        <fullName evidence="6">Phosphatidylglycerol lysyltransferase C-terminal domain-containing protein</fullName>
    </recommendedName>
</protein>
<feature type="domain" description="Phosphatidylglycerol lysyltransferase C-terminal" evidence="6">
    <location>
        <begin position="65"/>
        <end position="319"/>
    </location>
</feature>
<organism evidence="7 8">
    <name type="scientific">Maridesulfovibrio salexigens (strain ATCC 14822 / DSM 2638 / NCIMB 8403 / VKM B-1763)</name>
    <name type="common">Desulfovibrio salexigens</name>
    <dbReference type="NCBI Taxonomy" id="526222"/>
    <lineage>
        <taxon>Bacteria</taxon>
        <taxon>Pseudomonadati</taxon>
        <taxon>Thermodesulfobacteriota</taxon>
        <taxon>Desulfovibrionia</taxon>
        <taxon>Desulfovibrionales</taxon>
        <taxon>Desulfovibrionaceae</taxon>
        <taxon>Maridesulfovibrio</taxon>
    </lineage>
</organism>
<evidence type="ECO:0000256" key="1">
    <source>
        <dbReference type="ARBA" id="ARBA00004651"/>
    </source>
</evidence>
<dbReference type="AlphaFoldDB" id="C6C0W8"/>
<evidence type="ECO:0000256" key="2">
    <source>
        <dbReference type="ARBA" id="ARBA00022475"/>
    </source>
</evidence>
<dbReference type="Proteomes" id="UP000002601">
    <property type="component" value="Chromosome"/>
</dbReference>
<dbReference type="GO" id="GO:0005886">
    <property type="term" value="C:plasma membrane"/>
    <property type="evidence" value="ECO:0007669"/>
    <property type="project" value="UniProtKB-SubCell"/>
</dbReference>
<keyword evidence="2" id="KW-1003">Cell membrane</keyword>
<keyword evidence="5" id="KW-0472">Membrane</keyword>
<dbReference type="HOGENOM" id="CLU_803653_0_0_7"/>
<comment type="subcellular location">
    <subcellularLocation>
        <location evidence="1">Cell membrane</location>
        <topology evidence="1">Multi-pass membrane protein</topology>
    </subcellularLocation>
</comment>
<dbReference type="GO" id="GO:0016755">
    <property type="term" value="F:aminoacyltransferase activity"/>
    <property type="evidence" value="ECO:0007669"/>
    <property type="project" value="TreeGrafter"/>
</dbReference>